<sequence>MTHEIASALRRENRMQNPSFHNPFGYGQQLYDGRRNQGNDHRRLTPHAVLQQMVNRPMVRSTVLGALLLLGGPAVAQEAPATTPPGAGAVPDRPVRAPSTPTTMPFTLQDNLVRIDARVNGERISAVLDSGAGAIITDQAAIRRLGLKEATAAVYAAGAGAAAQSLHPVSLADLRFGPLRFRTVPSYAGDLSHLSQSARFPVDMLVGAPAFKYGAVTVDYPRRRITFGPSGSAGRCADPIPLEILNDAPVVMVSFRPTPTAPAVRLKMLVDLGTRHKAVMIGGPFLRTETGQALLRSGVARQIGHGIGGKVQGSVARVSEMQLGQAAFGAMDVGLSPNVPAFEAGIVDGTLGVPLWEDGVITFDYPARQLCIAKSGQG</sequence>
<accession>A0A5C6UBU8</accession>
<name>A0A5C6UBU8_9SPHN</name>
<dbReference type="Gene3D" id="2.40.70.10">
    <property type="entry name" value="Acid Proteases"/>
    <property type="match status" value="1"/>
</dbReference>
<feature type="compositionally biased region" description="Basic and acidic residues" evidence="1">
    <location>
        <begin position="1"/>
        <end position="14"/>
    </location>
</feature>
<feature type="region of interest" description="Disordered" evidence="1">
    <location>
        <begin position="1"/>
        <end position="41"/>
    </location>
</feature>
<evidence type="ECO:0000313" key="2">
    <source>
        <dbReference type="EMBL" id="TXC70182.1"/>
    </source>
</evidence>
<evidence type="ECO:0000256" key="1">
    <source>
        <dbReference type="SAM" id="MobiDB-lite"/>
    </source>
</evidence>
<evidence type="ECO:0008006" key="4">
    <source>
        <dbReference type="Google" id="ProtNLM"/>
    </source>
</evidence>
<gene>
    <name evidence="2" type="ORF">FSB78_03905</name>
</gene>
<evidence type="ECO:0000313" key="3">
    <source>
        <dbReference type="Proteomes" id="UP000321250"/>
    </source>
</evidence>
<comment type="caution">
    <text evidence="2">The sequence shown here is derived from an EMBL/GenBank/DDBJ whole genome shotgun (WGS) entry which is preliminary data.</text>
</comment>
<dbReference type="EMBL" id="VOQR01000001">
    <property type="protein sequence ID" value="TXC70182.1"/>
    <property type="molecule type" value="Genomic_DNA"/>
</dbReference>
<keyword evidence="3" id="KW-1185">Reference proteome</keyword>
<dbReference type="InterPro" id="IPR021109">
    <property type="entry name" value="Peptidase_aspartic_dom_sf"/>
</dbReference>
<dbReference type="OrthoDB" id="7556670at2"/>
<dbReference type="AlphaFoldDB" id="A0A5C6UBU8"/>
<dbReference type="SUPFAM" id="SSF50630">
    <property type="entry name" value="Acid proteases"/>
    <property type="match status" value="1"/>
</dbReference>
<dbReference type="RefSeq" id="WP_147080133.1">
    <property type="nucleotide sequence ID" value="NZ_VOQR01000001.1"/>
</dbReference>
<organism evidence="2 3">
    <name type="scientific">Sphingomonas ginsenosidivorax</name>
    <dbReference type="NCBI Taxonomy" id="862135"/>
    <lineage>
        <taxon>Bacteria</taxon>
        <taxon>Pseudomonadati</taxon>
        <taxon>Pseudomonadota</taxon>
        <taxon>Alphaproteobacteria</taxon>
        <taxon>Sphingomonadales</taxon>
        <taxon>Sphingomonadaceae</taxon>
        <taxon>Sphingomonas</taxon>
    </lineage>
</organism>
<proteinExistence type="predicted"/>
<dbReference type="Proteomes" id="UP000321250">
    <property type="component" value="Unassembled WGS sequence"/>
</dbReference>
<dbReference type="Pfam" id="PF13650">
    <property type="entry name" value="Asp_protease_2"/>
    <property type="match status" value="1"/>
</dbReference>
<feature type="compositionally biased region" description="Basic and acidic residues" evidence="1">
    <location>
        <begin position="32"/>
        <end position="41"/>
    </location>
</feature>
<reference evidence="2 3" key="1">
    <citation type="journal article" date="2013" name="Antonie Van Leeuwenhoek">
        <title>Sphingomonas ginsenosidivorax sp. nov., with the ability to transform ginsenosides.</title>
        <authorList>
            <person name="Jin X.F."/>
            <person name="Kim J.K."/>
            <person name="Liu Q.M."/>
            <person name="Kang M.S."/>
            <person name="He D."/>
            <person name="Jin F.X."/>
            <person name="Kim S.C."/>
            <person name="Im W.T."/>
        </authorList>
    </citation>
    <scope>NUCLEOTIDE SEQUENCE [LARGE SCALE GENOMIC DNA]</scope>
    <source>
        <strain evidence="2 3">KHI67</strain>
    </source>
</reference>
<protein>
    <recommendedName>
        <fullName evidence="4">Peptidase A2 domain-containing protein</fullName>
    </recommendedName>
</protein>